<evidence type="ECO:0000313" key="1">
    <source>
        <dbReference type="EMBL" id="MED6263965.1"/>
    </source>
</evidence>
<gene>
    <name evidence="1" type="ORF">CHARACLAT_009961</name>
</gene>
<dbReference type="EMBL" id="JAHUTJ010000619">
    <property type="protein sequence ID" value="MED6263965.1"/>
    <property type="molecule type" value="Genomic_DNA"/>
</dbReference>
<keyword evidence="2" id="KW-1185">Reference proteome</keyword>
<protein>
    <submittedName>
        <fullName evidence="1">Uncharacterized protein</fullName>
    </submittedName>
</protein>
<reference evidence="1 2" key="1">
    <citation type="submission" date="2021-06" db="EMBL/GenBank/DDBJ databases">
        <authorList>
            <person name="Palmer J.M."/>
        </authorList>
    </citation>
    <scope>NUCLEOTIDE SEQUENCE [LARGE SCALE GENOMIC DNA]</scope>
    <source>
        <strain evidence="1 2">CL_MEX2019</strain>
        <tissue evidence="1">Muscle</tissue>
    </source>
</reference>
<name>A0ABU7CQG7_9TELE</name>
<proteinExistence type="predicted"/>
<comment type="caution">
    <text evidence="1">The sequence shown here is derived from an EMBL/GenBank/DDBJ whole genome shotgun (WGS) entry which is preliminary data.</text>
</comment>
<organism evidence="1 2">
    <name type="scientific">Characodon lateralis</name>
    <dbReference type="NCBI Taxonomy" id="208331"/>
    <lineage>
        <taxon>Eukaryota</taxon>
        <taxon>Metazoa</taxon>
        <taxon>Chordata</taxon>
        <taxon>Craniata</taxon>
        <taxon>Vertebrata</taxon>
        <taxon>Euteleostomi</taxon>
        <taxon>Actinopterygii</taxon>
        <taxon>Neopterygii</taxon>
        <taxon>Teleostei</taxon>
        <taxon>Neoteleostei</taxon>
        <taxon>Acanthomorphata</taxon>
        <taxon>Ovalentaria</taxon>
        <taxon>Atherinomorphae</taxon>
        <taxon>Cyprinodontiformes</taxon>
        <taxon>Goodeidae</taxon>
        <taxon>Characodon</taxon>
    </lineage>
</organism>
<dbReference type="Proteomes" id="UP001352852">
    <property type="component" value="Unassembled WGS sequence"/>
</dbReference>
<evidence type="ECO:0000313" key="2">
    <source>
        <dbReference type="Proteomes" id="UP001352852"/>
    </source>
</evidence>
<accession>A0ABU7CQG7</accession>
<sequence length="112" mass="12640">MSVFVHHKAVITPPHPKLQLHTAPLRLDLCLLGPDQLVGFKHLNLFLGVRENVSGCFPSLPSFLIFDGLLCWKFVRREFIPTLQNKRFQLILGSPRLDLFGSNSHGGVKAQR</sequence>